<dbReference type="EMBL" id="SOCQ01000024">
    <property type="protein sequence ID" value="TDV37624.1"/>
    <property type="molecule type" value="Genomic_DNA"/>
</dbReference>
<name>A0A4R7UUB8_9PSED</name>
<gene>
    <name evidence="1" type="ORF">EDF87_1241</name>
</gene>
<accession>A0A4R7UUB8</accession>
<dbReference type="AlphaFoldDB" id="A0A4R7UUB8"/>
<dbReference type="Proteomes" id="UP000295804">
    <property type="component" value="Unassembled WGS sequence"/>
</dbReference>
<evidence type="ECO:0000313" key="2">
    <source>
        <dbReference type="Proteomes" id="UP000295804"/>
    </source>
</evidence>
<organism evidence="1 2">
    <name type="scientific">Pseudomonas helmanticensis</name>
    <dbReference type="NCBI Taxonomy" id="1471381"/>
    <lineage>
        <taxon>Bacteria</taxon>
        <taxon>Pseudomonadati</taxon>
        <taxon>Pseudomonadota</taxon>
        <taxon>Gammaproteobacteria</taxon>
        <taxon>Pseudomonadales</taxon>
        <taxon>Pseudomonadaceae</taxon>
        <taxon>Pseudomonas</taxon>
    </lineage>
</organism>
<feature type="non-terminal residue" evidence="1">
    <location>
        <position position="1"/>
    </location>
</feature>
<proteinExistence type="predicted"/>
<reference evidence="1 2" key="1">
    <citation type="submission" date="2019-03" db="EMBL/GenBank/DDBJ databases">
        <title>Genomic analyses of the natural microbiome of Caenorhabditis elegans.</title>
        <authorList>
            <person name="Samuel B."/>
        </authorList>
    </citation>
    <scope>NUCLEOTIDE SEQUENCE [LARGE SCALE GENOMIC DNA]</scope>
    <source>
        <strain evidence="1 2">BIGb0525</strain>
    </source>
</reference>
<comment type="caution">
    <text evidence="1">The sequence shown here is derived from an EMBL/GenBank/DDBJ whole genome shotgun (WGS) entry which is preliminary data.</text>
</comment>
<sequence length="31" mass="3367">FHGLALAVVGFYKNATVAHRRLGLGESIQLQ</sequence>
<protein>
    <submittedName>
        <fullName evidence="1">Uncharacterized protein</fullName>
    </submittedName>
</protein>
<evidence type="ECO:0000313" key="1">
    <source>
        <dbReference type="EMBL" id="TDV37624.1"/>
    </source>
</evidence>